<dbReference type="eggNOG" id="KOG0157">
    <property type="taxonomic scope" value="Eukaryota"/>
</dbReference>
<evidence type="ECO:0000256" key="2">
    <source>
        <dbReference type="ARBA" id="ARBA00023002"/>
    </source>
</evidence>
<comment type="similarity">
    <text evidence="1">Belongs to the cytochrome P450 family.</text>
</comment>
<evidence type="ECO:0000313" key="4">
    <source>
        <dbReference type="Proteomes" id="UP000001055"/>
    </source>
</evidence>
<dbReference type="InterPro" id="IPR002401">
    <property type="entry name" value="Cyt_P450_E_grp-I"/>
</dbReference>
<dbReference type="RefSeq" id="XP_001798181.1">
    <property type="nucleotide sequence ID" value="XM_001798129.1"/>
</dbReference>
<dbReference type="Gene3D" id="1.10.630.10">
    <property type="entry name" value="Cytochrome P450"/>
    <property type="match status" value="1"/>
</dbReference>
<dbReference type="PRINTS" id="PR00463">
    <property type="entry name" value="EP450I"/>
</dbReference>
<protein>
    <submittedName>
        <fullName evidence="3">Uncharacterized protein</fullName>
    </submittedName>
</protein>
<dbReference type="HOGENOM" id="CLU_001570_14_2_1"/>
<dbReference type="InterPro" id="IPR001128">
    <property type="entry name" value="Cyt_P450"/>
</dbReference>
<reference evidence="4" key="1">
    <citation type="journal article" date="2007" name="Plant Cell">
        <title>Dothideomycete-plant interactions illuminated by genome sequencing and EST analysis of the wheat pathogen Stagonospora nodorum.</title>
        <authorList>
            <person name="Hane J.K."/>
            <person name="Lowe R.G."/>
            <person name="Solomon P.S."/>
            <person name="Tan K.C."/>
            <person name="Schoch C.L."/>
            <person name="Spatafora J.W."/>
            <person name="Crous P.W."/>
            <person name="Kodira C."/>
            <person name="Birren B.W."/>
            <person name="Galagan J.E."/>
            <person name="Torriani S.F."/>
            <person name="McDonald B.A."/>
            <person name="Oliver R.P."/>
        </authorList>
    </citation>
    <scope>NUCLEOTIDE SEQUENCE [LARGE SCALE GENOMIC DNA]</scope>
    <source>
        <strain evidence="4">SN15 / ATCC MYA-4574 / FGSC 10173</strain>
    </source>
</reference>
<dbReference type="GO" id="GO:0020037">
    <property type="term" value="F:heme binding"/>
    <property type="evidence" value="ECO:0007669"/>
    <property type="project" value="InterPro"/>
</dbReference>
<dbReference type="GO" id="GO:0004497">
    <property type="term" value="F:monooxygenase activity"/>
    <property type="evidence" value="ECO:0007669"/>
    <property type="project" value="InterPro"/>
</dbReference>
<keyword evidence="2" id="KW-0560">Oxidoreductase</keyword>
<dbReference type="Pfam" id="PF00067">
    <property type="entry name" value="p450"/>
    <property type="match status" value="1"/>
</dbReference>
<dbReference type="GeneID" id="5975074"/>
<dbReference type="VEuPathDB" id="FungiDB:JI435_078540"/>
<dbReference type="EMBL" id="CH445335">
    <property type="protein sequence ID" value="EAT85320.2"/>
    <property type="molecule type" value="Genomic_DNA"/>
</dbReference>
<dbReference type="AlphaFoldDB" id="Q0UK60"/>
<dbReference type="PANTHER" id="PTHR24305">
    <property type="entry name" value="CYTOCHROME P450"/>
    <property type="match status" value="1"/>
</dbReference>
<dbReference type="InterPro" id="IPR050121">
    <property type="entry name" value="Cytochrome_P450_monoxygenase"/>
</dbReference>
<name>Q0UK60_PHANO</name>
<evidence type="ECO:0000313" key="3">
    <source>
        <dbReference type="EMBL" id="EAT85320.2"/>
    </source>
</evidence>
<dbReference type="Proteomes" id="UP000001055">
    <property type="component" value="Unassembled WGS sequence"/>
</dbReference>
<dbReference type="KEGG" id="pno:SNOG_07854"/>
<proteinExistence type="inferred from homology"/>
<sequence>MYYIDDLHRKYGGVVRITPREVAIADMTGVTQIHKIGSGFTKSSFYDMFNPTVTGSQSLGLFAMRDPHGHGVRRKFFARPFSNSSIKQQWGAQVVRKAELAVTRMKEEAIRAQNGADIFKWWTLMATDVIAHISFGESFHVIETGTATPYIKAIQMATFGAVLRSGAPLVHKVLRYMPIKRAQEISKADEVIFEHGSIALKHMRGDDGNTMNVFGQMIEASDNSEKSLLTGDDVREEAKNFIVAGSDTTAVTLTYLIWAVLKNPEVQHKLEEELAKLGDELDLTELETAPILNSIILETLRLYSAAPGSLPRDVPSQGMVVSGYHIPAGFEVSTQAYTTHRDPSVWPNPLQ</sequence>
<dbReference type="PANTHER" id="PTHR24305:SF96">
    <property type="entry name" value="CYTOCHROME P450 MONOOXYGENASE STCB-RELATED"/>
    <property type="match status" value="1"/>
</dbReference>
<accession>Q0UK60</accession>
<organism evidence="3 4">
    <name type="scientific">Phaeosphaeria nodorum (strain SN15 / ATCC MYA-4574 / FGSC 10173)</name>
    <name type="common">Glume blotch fungus</name>
    <name type="synonym">Parastagonospora nodorum</name>
    <dbReference type="NCBI Taxonomy" id="321614"/>
    <lineage>
        <taxon>Eukaryota</taxon>
        <taxon>Fungi</taxon>
        <taxon>Dikarya</taxon>
        <taxon>Ascomycota</taxon>
        <taxon>Pezizomycotina</taxon>
        <taxon>Dothideomycetes</taxon>
        <taxon>Pleosporomycetidae</taxon>
        <taxon>Pleosporales</taxon>
        <taxon>Pleosporineae</taxon>
        <taxon>Phaeosphaeriaceae</taxon>
        <taxon>Parastagonospora</taxon>
    </lineage>
</organism>
<dbReference type="GO" id="GO:0016705">
    <property type="term" value="F:oxidoreductase activity, acting on paired donors, with incorporation or reduction of molecular oxygen"/>
    <property type="evidence" value="ECO:0007669"/>
    <property type="project" value="InterPro"/>
</dbReference>
<dbReference type="STRING" id="321614.Q0UK60"/>
<dbReference type="SUPFAM" id="SSF48264">
    <property type="entry name" value="Cytochrome P450"/>
    <property type="match status" value="1"/>
</dbReference>
<dbReference type="GO" id="GO:0005506">
    <property type="term" value="F:iron ion binding"/>
    <property type="evidence" value="ECO:0007669"/>
    <property type="project" value="InterPro"/>
</dbReference>
<dbReference type="InterPro" id="IPR036396">
    <property type="entry name" value="Cyt_P450_sf"/>
</dbReference>
<gene>
    <name evidence="3" type="ORF">SNOG_07854</name>
</gene>
<dbReference type="InParanoid" id="Q0UK60"/>
<evidence type="ECO:0000256" key="1">
    <source>
        <dbReference type="ARBA" id="ARBA00010617"/>
    </source>
</evidence>